<evidence type="ECO:0000256" key="2">
    <source>
        <dbReference type="ARBA" id="ARBA00022448"/>
    </source>
</evidence>
<comment type="similarity">
    <text evidence="7">Belongs to the binding-protein-dependent transport system permease family.</text>
</comment>
<evidence type="ECO:0000313" key="9">
    <source>
        <dbReference type="EMBL" id="MCZ8511600.1"/>
    </source>
</evidence>
<evidence type="ECO:0000313" key="10">
    <source>
        <dbReference type="Proteomes" id="UP001527882"/>
    </source>
</evidence>
<gene>
    <name evidence="9" type="ORF">O9H85_03950</name>
</gene>
<feature type="transmembrane region" description="Helical" evidence="7">
    <location>
        <begin position="108"/>
        <end position="127"/>
    </location>
</feature>
<keyword evidence="3" id="KW-1003">Cell membrane</keyword>
<dbReference type="Pfam" id="PF00528">
    <property type="entry name" value="BPD_transp_1"/>
    <property type="match status" value="1"/>
</dbReference>
<dbReference type="EMBL" id="JAQAGZ010000002">
    <property type="protein sequence ID" value="MCZ8511600.1"/>
    <property type="molecule type" value="Genomic_DNA"/>
</dbReference>
<evidence type="ECO:0000256" key="7">
    <source>
        <dbReference type="RuleBase" id="RU363032"/>
    </source>
</evidence>
<dbReference type="PANTHER" id="PTHR30193:SF37">
    <property type="entry name" value="INNER MEMBRANE ABC TRANSPORTER PERMEASE PROTEIN YCJO"/>
    <property type="match status" value="1"/>
</dbReference>
<dbReference type="CDD" id="cd06261">
    <property type="entry name" value="TM_PBP2"/>
    <property type="match status" value="1"/>
</dbReference>
<reference evidence="9 10" key="1">
    <citation type="submission" date="2022-12" db="EMBL/GenBank/DDBJ databases">
        <title>Draft genome sequence of Paenibacillus sp. dW9.</title>
        <authorList>
            <person name="Choi E.-W."/>
            <person name="Kim D.-U."/>
        </authorList>
    </citation>
    <scope>NUCLEOTIDE SEQUENCE [LARGE SCALE GENOMIC DNA]</scope>
    <source>
        <strain evidence="10">dW9</strain>
    </source>
</reference>
<dbReference type="PROSITE" id="PS50928">
    <property type="entry name" value="ABC_TM1"/>
    <property type="match status" value="1"/>
</dbReference>
<keyword evidence="5 7" id="KW-1133">Transmembrane helix</keyword>
<feature type="domain" description="ABC transmembrane type-1" evidence="8">
    <location>
        <begin position="69"/>
        <end position="282"/>
    </location>
</feature>
<evidence type="ECO:0000256" key="1">
    <source>
        <dbReference type="ARBA" id="ARBA00004651"/>
    </source>
</evidence>
<dbReference type="Proteomes" id="UP001527882">
    <property type="component" value="Unassembled WGS sequence"/>
</dbReference>
<dbReference type="Gene3D" id="1.10.3720.10">
    <property type="entry name" value="MetI-like"/>
    <property type="match status" value="1"/>
</dbReference>
<accession>A0ABT4Q4I4</accession>
<keyword evidence="10" id="KW-1185">Reference proteome</keyword>
<organism evidence="9 10">
    <name type="scientific">Paenibacillus gyeongsangnamensis</name>
    <dbReference type="NCBI Taxonomy" id="3388067"/>
    <lineage>
        <taxon>Bacteria</taxon>
        <taxon>Bacillati</taxon>
        <taxon>Bacillota</taxon>
        <taxon>Bacilli</taxon>
        <taxon>Bacillales</taxon>
        <taxon>Paenibacillaceae</taxon>
        <taxon>Paenibacillus</taxon>
    </lineage>
</organism>
<evidence type="ECO:0000256" key="5">
    <source>
        <dbReference type="ARBA" id="ARBA00022989"/>
    </source>
</evidence>
<feature type="transmembrane region" description="Helical" evidence="7">
    <location>
        <begin position="12"/>
        <end position="32"/>
    </location>
</feature>
<evidence type="ECO:0000259" key="8">
    <source>
        <dbReference type="PROSITE" id="PS50928"/>
    </source>
</evidence>
<dbReference type="RefSeq" id="WP_269879999.1">
    <property type="nucleotide sequence ID" value="NZ_JAQAGZ010000002.1"/>
</dbReference>
<comment type="subcellular location">
    <subcellularLocation>
        <location evidence="1 7">Cell membrane</location>
        <topology evidence="1 7">Multi-pass membrane protein</topology>
    </subcellularLocation>
</comment>
<evidence type="ECO:0000256" key="6">
    <source>
        <dbReference type="ARBA" id="ARBA00023136"/>
    </source>
</evidence>
<dbReference type="InterPro" id="IPR000515">
    <property type="entry name" value="MetI-like"/>
</dbReference>
<dbReference type="InterPro" id="IPR035906">
    <property type="entry name" value="MetI-like_sf"/>
</dbReference>
<keyword evidence="2 7" id="KW-0813">Transport</keyword>
<keyword evidence="4 7" id="KW-0812">Transmembrane</keyword>
<name>A0ABT4Q4I4_9BACL</name>
<feature type="transmembrane region" description="Helical" evidence="7">
    <location>
        <begin position="261"/>
        <end position="281"/>
    </location>
</feature>
<feature type="transmembrane region" description="Helical" evidence="7">
    <location>
        <begin position="155"/>
        <end position="180"/>
    </location>
</feature>
<evidence type="ECO:0000256" key="3">
    <source>
        <dbReference type="ARBA" id="ARBA00022475"/>
    </source>
</evidence>
<dbReference type="InterPro" id="IPR051393">
    <property type="entry name" value="ABC_transporter_permease"/>
</dbReference>
<dbReference type="PANTHER" id="PTHR30193">
    <property type="entry name" value="ABC TRANSPORTER PERMEASE PROTEIN"/>
    <property type="match status" value="1"/>
</dbReference>
<comment type="caution">
    <text evidence="9">The sequence shown here is derived from an EMBL/GenBank/DDBJ whole genome shotgun (WGS) entry which is preliminary data.</text>
</comment>
<sequence>MKIRKWSGNVKAVPFLLPFFLVYVLFTVYPMLKGLQMSLYQWTLIKQMDFVGLANYAAMIKDPQFWLALWNTTLFVVLSTPGMIVLALILALFANMKTKFRTFFRGSFFLPSILSVSVISFLGIFMLRPYTGFINSFLHLAGIQAEPFWLADNTLAWVSIIGVTLWWTVGFNMILFLASLQDIPDYLYDAGKMDGATDGQMFRYVTLPLLGPVTRVILLLQVIASYKVFAQIWLITKGGPGTKTRPVIQYIYETGFKNNDLGYAAAMSYALFIILLVLAFFQLKFKPKEEI</sequence>
<dbReference type="SUPFAM" id="SSF161098">
    <property type="entry name" value="MetI-like"/>
    <property type="match status" value="1"/>
</dbReference>
<evidence type="ECO:0000256" key="4">
    <source>
        <dbReference type="ARBA" id="ARBA00022692"/>
    </source>
</evidence>
<protein>
    <submittedName>
        <fullName evidence="9">Sugar ABC transporter permease</fullName>
    </submittedName>
</protein>
<proteinExistence type="inferred from homology"/>
<feature type="transmembrane region" description="Helical" evidence="7">
    <location>
        <begin position="74"/>
        <end position="96"/>
    </location>
</feature>
<feature type="transmembrane region" description="Helical" evidence="7">
    <location>
        <begin position="201"/>
        <end position="224"/>
    </location>
</feature>
<keyword evidence="6 7" id="KW-0472">Membrane</keyword>